<dbReference type="KEGG" id="mhd:Marky_1281"/>
<dbReference type="STRING" id="869210.Marky_1281"/>
<dbReference type="eggNOG" id="ENOG50342XS">
    <property type="taxonomic scope" value="Bacteria"/>
</dbReference>
<evidence type="ECO:0000256" key="1">
    <source>
        <dbReference type="SAM" id="SignalP"/>
    </source>
</evidence>
<evidence type="ECO:0000313" key="2">
    <source>
        <dbReference type="EMBL" id="AEB12021.1"/>
    </source>
</evidence>
<feature type="chain" id="PRO_5003287255" evidence="1">
    <location>
        <begin position="19"/>
        <end position="153"/>
    </location>
</feature>
<evidence type="ECO:0000313" key="3">
    <source>
        <dbReference type="Proteomes" id="UP000007030"/>
    </source>
</evidence>
<organism evidence="2 3">
    <name type="scientific">Marinithermus hydrothermalis (strain DSM 14884 / JCM 11576 / T1)</name>
    <dbReference type="NCBI Taxonomy" id="869210"/>
    <lineage>
        <taxon>Bacteria</taxon>
        <taxon>Thermotogati</taxon>
        <taxon>Deinococcota</taxon>
        <taxon>Deinococci</taxon>
        <taxon>Thermales</taxon>
        <taxon>Thermaceae</taxon>
        <taxon>Marinithermus</taxon>
    </lineage>
</organism>
<dbReference type="Proteomes" id="UP000007030">
    <property type="component" value="Chromosome"/>
</dbReference>
<keyword evidence="3" id="KW-1185">Reference proteome</keyword>
<gene>
    <name evidence="2" type="ordered locus">Marky_1281</name>
</gene>
<keyword evidence="1" id="KW-0732">Signal</keyword>
<dbReference type="RefSeq" id="WP_013704068.1">
    <property type="nucleotide sequence ID" value="NC_015387.1"/>
</dbReference>
<proteinExistence type="predicted"/>
<protein>
    <submittedName>
        <fullName evidence="2">Uncharacterized protein</fullName>
    </submittedName>
</protein>
<dbReference type="EMBL" id="CP002630">
    <property type="protein sequence ID" value="AEB12021.1"/>
    <property type="molecule type" value="Genomic_DNA"/>
</dbReference>
<dbReference type="AlphaFoldDB" id="F2NK50"/>
<dbReference type="HOGENOM" id="CLU_1711051_0_0_0"/>
<reference evidence="2 3" key="1">
    <citation type="journal article" date="2012" name="Stand. Genomic Sci.">
        <title>Complete genome sequence of the aerobic, heterotroph Marinithermus hydrothermalis type strain (T1(T)) from a deep-sea hydrothermal vent chimney.</title>
        <authorList>
            <person name="Copeland A."/>
            <person name="Gu W."/>
            <person name="Yasawong M."/>
            <person name="Lapidus A."/>
            <person name="Lucas S."/>
            <person name="Deshpande S."/>
            <person name="Pagani I."/>
            <person name="Tapia R."/>
            <person name="Cheng J.F."/>
            <person name="Goodwin L.A."/>
            <person name="Pitluck S."/>
            <person name="Liolios K."/>
            <person name="Ivanova N."/>
            <person name="Mavromatis K."/>
            <person name="Mikhailova N."/>
            <person name="Pati A."/>
            <person name="Chen A."/>
            <person name="Palaniappan K."/>
            <person name="Land M."/>
            <person name="Pan C."/>
            <person name="Brambilla E.M."/>
            <person name="Rohde M."/>
            <person name="Tindall B.J."/>
            <person name="Sikorski J."/>
            <person name="Goker M."/>
            <person name="Detter J.C."/>
            <person name="Bristow J."/>
            <person name="Eisen J.A."/>
            <person name="Markowitz V."/>
            <person name="Hugenholtz P."/>
            <person name="Kyrpides N.C."/>
            <person name="Klenk H.P."/>
            <person name="Woyke T."/>
        </authorList>
    </citation>
    <scope>NUCLEOTIDE SEQUENCE [LARGE SCALE GENOMIC DNA]</scope>
    <source>
        <strain evidence="3">DSM 14884 / JCM 11576 / T1</strain>
    </source>
</reference>
<sequence length="153" mass="17056">MKRAVISLILIAAAYAFAQEAPPTRVVPVTALQYDIRVIWPAPTVRVLGPGCDETATALLNTARTLEPRLPEEVKEYACYTIQTTSPDQYASYVHFIASYTRTSAGYTLSLERPTESGELLQVWQSAEGPDLLYVYRFKEKAIELVAARVELE</sequence>
<name>F2NK50_MARHT</name>
<accession>F2NK50</accession>
<feature type="signal peptide" evidence="1">
    <location>
        <begin position="1"/>
        <end position="18"/>
    </location>
</feature>
<dbReference type="OrthoDB" id="34315at2"/>